<accession>A0A2P2Q974</accession>
<reference evidence="1" key="1">
    <citation type="submission" date="2018-02" db="EMBL/GenBank/DDBJ databases">
        <title>Rhizophora mucronata_Transcriptome.</title>
        <authorList>
            <person name="Meera S.P."/>
            <person name="Sreeshan A."/>
            <person name="Augustine A."/>
        </authorList>
    </citation>
    <scope>NUCLEOTIDE SEQUENCE</scope>
    <source>
        <tissue evidence="1">Leaf</tissue>
    </source>
</reference>
<organism evidence="1">
    <name type="scientific">Rhizophora mucronata</name>
    <name type="common">Asiatic mangrove</name>
    <dbReference type="NCBI Taxonomy" id="61149"/>
    <lineage>
        <taxon>Eukaryota</taxon>
        <taxon>Viridiplantae</taxon>
        <taxon>Streptophyta</taxon>
        <taxon>Embryophyta</taxon>
        <taxon>Tracheophyta</taxon>
        <taxon>Spermatophyta</taxon>
        <taxon>Magnoliopsida</taxon>
        <taxon>eudicotyledons</taxon>
        <taxon>Gunneridae</taxon>
        <taxon>Pentapetalae</taxon>
        <taxon>rosids</taxon>
        <taxon>fabids</taxon>
        <taxon>Malpighiales</taxon>
        <taxon>Rhizophoraceae</taxon>
        <taxon>Rhizophora</taxon>
    </lineage>
</organism>
<evidence type="ECO:0000313" key="1">
    <source>
        <dbReference type="EMBL" id="MBX63503.1"/>
    </source>
</evidence>
<dbReference type="AlphaFoldDB" id="A0A2P2Q974"/>
<dbReference type="EMBL" id="GGEC01083019">
    <property type="protein sequence ID" value="MBX63503.1"/>
    <property type="molecule type" value="Transcribed_RNA"/>
</dbReference>
<sequence length="65" mass="7270">MTKVPGALMHHFNTVSSPPNEYAIKDQNSFTTTIEKVINLQSNSSQMSNFDNIFPLAIPNKPLIH</sequence>
<name>A0A2P2Q974_RHIMU</name>
<proteinExistence type="predicted"/>
<protein>
    <submittedName>
        <fullName evidence="1">Uncharacterized protein</fullName>
    </submittedName>
</protein>